<comment type="caution">
    <text evidence="2">The sequence shown here is derived from an EMBL/GenBank/DDBJ whole genome shotgun (WGS) entry which is preliminary data.</text>
</comment>
<dbReference type="PANTHER" id="PTHR10963">
    <property type="entry name" value="GLYCOSYL HYDROLASE-RELATED"/>
    <property type="match status" value="1"/>
</dbReference>
<reference evidence="2" key="2">
    <citation type="submission" date="2020-09" db="EMBL/GenBank/DDBJ databases">
        <authorList>
            <person name="Sun Q."/>
            <person name="Zhou Y."/>
        </authorList>
    </citation>
    <scope>NUCLEOTIDE SEQUENCE</scope>
    <source>
        <strain evidence="2">CGMCC 4.7272</strain>
    </source>
</reference>
<dbReference type="InterPro" id="IPR013320">
    <property type="entry name" value="ConA-like_dom_sf"/>
</dbReference>
<proteinExistence type="predicted"/>
<gene>
    <name evidence="2" type="ORF">GCM10012282_80090</name>
</gene>
<organism evidence="2 3">
    <name type="scientific">Streptomyces lacrimifluminis</name>
    <dbReference type="NCBI Taxonomy" id="1500077"/>
    <lineage>
        <taxon>Bacteria</taxon>
        <taxon>Bacillati</taxon>
        <taxon>Actinomycetota</taxon>
        <taxon>Actinomycetes</taxon>
        <taxon>Kitasatosporales</taxon>
        <taxon>Streptomycetaceae</taxon>
        <taxon>Streptomyces</taxon>
    </lineage>
</organism>
<dbReference type="RefSeq" id="WP_189152303.1">
    <property type="nucleotide sequence ID" value="NZ_BAABER010000056.1"/>
</dbReference>
<name>A0A917UNT0_9ACTN</name>
<dbReference type="Gene3D" id="2.60.120.200">
    <property type="match status" value="1"/>
</dbReference>
<dbReference type="SUPFAM" id="SSF49899">
    <property type="entry name" value="Concanavalin A-like lectins/glucanases"/>
    <property type="match status" value="1"/>
</dbReference>
<dbReference type="GO" id="GO:0004553">
    <property type="term" value="F:hydrolase activity, hydrolyzing O-glycosyl compounds"/>
    <property type="evidence" value="ECO:0007669"/>
    <property type="project" value="InterPro"/>
</dbReference>
<dbReference type="InterPro" id="IPR000757">
    <property type="entry name" value="Beta-glucanase-like"/>
</dbReference>
<evidence type="ECO:0000313" key="2">
    <source>
        <dbReference type="EMBL" id="GGJ71227.1"/>
    </source>
</evidence>
<sequence length="273" mass="29983">MGTVDLSALDAITWRTIWQDCFEGLAGSPPDPATWMVVEGQPFGAGVEIHTDDSENITLDGEGRLRITATRDADGGYRAAWIESRREDFVPRPGGALRIDARVKTASGPGLDCAMWAWGTQLRHRGDEDPVQAWYRAGEIDIYEVLGSEPDSVWGALHSPECHQIPSLGIGRNTTTGNGRPLSEDFHTYTVLWRRDPDSITWYLDGREFLTFTPEDTTPKGWLFNQPTYLCLAIIIDSPGGPVLPGAPDPSAFPSSLLIEEITVSESVLEITV</sequence>
<dbReference type="GO" id="GO:0005975">
    <property type="term" value="P:carbohydrate metabolic process"/>
    <property type="evidence" value="ECO:0007669"/>
    <property type="project" value="InterPro"/>
</dbReference>
<dbReference type="AlphaFoldDB" id="A0A917UNT0"/>
<reference evidence="2" key="1">
    <citation type="journal article" date="2014" name="Int. J. Syst. Evol. Microbiol.">
        <title>Complete genome sequence of Corynebacterium casei LMG S-19264T (=DSM 44701T), isolated from a smear-ripened cheese.</title>
        <authorList>
            <consortium name="US DOE Joint Genome Institute (JGI-PGF)"/>
            <person name="Walter F."/>
            <person name="Albersmeier A."/>
            <person name="Kalinowski J."/>
            <person name="Ruckert C."/>
        </authorList>
    </citation>
    <scope>NUCLEOTIDE SEQUENCE</scope>
    <source>
        <strain evidence="2">CGMCC 4.7272</strain>
    </source>
</reference>
<dbReference type="InterPro" id="IPR050546">
    <property type="entry name" value="Glycosyl_Hydrlase_16"/>
</dbReference>
<feature type="domain" description="GH16" evidence="1">
    <location>
        <begin position="23"/>
        <end position="270"/>
    </location>
</feature>
<evidence type="ECO:0000259" key="1">
    <source>
        <dbReference type="PROSITE" id="PS51762"/>
    </source>
</evidence>
<accession>A0A917UNT0</accession>
<keyword evidence="3" id="KW-1185">Reference proteome</keyword>
<dbReference type="PANTHER" id="PTHR10963:SF60">
    <property type="entry name" value="GRAM-NEGATIVE BACTERIA-BINDING PROTEIN 1-RELATED"/>
    <property type="match status" value="1"/>
</dbReference>
<dbReference type="Pfam" id="PF00722">
    <property type="entry name" value="Glyco_hydro_16"/>
    <property type="match status" value="1"/>
</dbReference>
<protein>
    <submittedName>
        <fullName evidence="2">Glucosidase</fullName>
    </submittedName>
</protein>
<dbReference type="PROSITE" id="PS51762">
    <property type="entry name" value="GH16_2"/>
    <property type="match status" value="1"/>
</dbReference>
<evidence type="ECO:0000313" key="3">
    <source>
        <dbReference type="Proteomes" id="UP000625682"/>
    </source>
</evidence>
<dbReference type="EMBL" id="BMMU01000066">
    <property type="protein sequence ID" value="GGJ71227.1"/>
    <property type="molecule type" value="Genomic_DNA"/>
</dbReference>
<dbReference type="Proteomes" id="UP000625682">
    <property type="component" value="Unassembled WGS sequence"/>
</dbReference>